<keyword evidence="2" id="KW-0732">Signal</keyword>
<evidence type="ECO:0000313" key="3">
    <source>
        <dbReference type="EMBL" id="TFW32058.1"/>
    </source>
</evidence>
<name>A0A4Y9T2D5_9BURK</name>
<evidence type="ECO:0000313" key="4">
    <source>
        <dbReference type="Proteomes" id="UP000297258"/>
    </source>
</evidence>
<organism evidence="3 4">
    <name type="scientific">Massilia horti</name>
    <dbReference type="NCBI Taxonomy" id="2562153"/>
    <lineage>
        <taxon>Bacteria</taxon>
        <taxon>Pseudomonadati</taxon>
        <taxon>Pseudomonadota</taxon>
        <taxon>Betaproteobacteria</taxon>
        <taxon>Burkholderiales</taxon>
        <taxon>Oxalobacteraceae</taxon>
        <taxon>Telluria group</taxon>
        <taxon>Massilia</taxon>
    </lineage>
</organism>
<accession>A0A4Y9T2D5</accession>
<feature type="chain" id="PRO_5021410808" evidence="2">
    <location>
        <begin position="20"/>
        <end position="147"/>
    </location>
</feature>
<gene>
    <name evidence="3" type="ORF">E4O92_11120</name>
</gene>
<feature type="region of interest" description="Disordered" evidence="1">
    <location>
        <begin position="65"/>
        <end position="87"/>
    </location>
</feature>
<keyword evidence="4" id="KW-1185">Reference proteome</keyword>
<feature type="signal peptide" evidence="2">
    <location>
        <begin position="1"/>
        <end position="19"/>
    </location>
</feature>
<dbReference type="OrthoDB" id="9815244at2"/>
<sequence length="147" mass="15275">MFKLSTSFMVLVIATTTLAASAQQMRKSGMSGQEPGAGEAAATASVLTPALVPAPSHRLVITDTVTDPAGAAGQASDTGNDSLEPRPVAKHSIHENDVSSEFQKFILDNPAEVLPIFAPLLNSPVPGDDLLIRGWGTIANKQEPALC</sequence>
<comment type="caution">
    <text evidence="3">The sequence shown here is derived from an EMBL/GenBank/DDBJ whole genome shotgun (WGS) entry which is preliminary data.</text>
</comment>
<dbReference type="EMBL" id="SPUM01000068">
    <property type="protein sequence ID" value="TFW32058.1"/>
    <property type="molecule type" value="Genomic_DNA"/>
</dbReference>
<dbReference type="RefSeq" id="WP_135189842.1">
    <property type="nucleotide sequence ID" value="NZ_SPUM01000068.1"/>
</dbReference>
<dbReference type="AlphaFoldDB" id="A0A4Y9T2D5"/>
<evidence type="ECO:0000256" key="1">
    <source>
        <dbReference type="SAM" id="MobiDB-lite"/>
    </source>
</evidence>
<evidence type="ECO:0000256" key="2">
    <source>
        <dbReference type="SAM" id="SignalP"/>
    </source>
</evidence>
<dbReference type="Proteomes" id="UP000297258">
    <property type="component" value="Unassembled WGS sequence"/>
</dbReference>
<protein>
    <submittedName>
        <fullName evidence="3">Uncharacterized protein</fullName>
    </submittedName>
</protein>
<proteinExistence type="predicted"/>
<reference evidence="3 4" key="1">
    <citation type="submission" date="2019-03" db="EMBL/GenBank/DDBJ databases">
        <title>Draft genome of Massilia hortus sp. nov., a novel bacterial species of the Oxalobacteraceae family.</title>
        <authorList>
            <person name="Peta V."/>
            <person name="Raths R."/>
            <person name="Bucking H."/>
        </authorList>
    </citation>
    <scope>NUCLEOTIDE SEQUENCE [LARGE SCALE GENOMIC DNA]</scope>
    <source>
        <strain evidence="3 4">ONC3</strain>
    </source>
</reference>